<proteinExistence type="predicted"/>
<name>A0A842I1I6_9SPHN</name>
<dbReference type="InterPro" id="IPR038555">
    <property type="entry name" value="Zincin_1_sf"/>
</dbReference>
<dbReference type="EMBL" id="JACJVJ010000003">
    <property type="protein sequence ID" value="MBC2779112.1"/>
    <property type="molecule type" value="Genomic_DNA"/>
</dbReference>
<sequence>MPDGETMAWQMPSVETMEAMARRSLDTLPQEFLAEMGNVVIRVEDYADADSLKAVGLSHPMELSGLYTGRPIGDKSVSDSGTLPDVIHLYRQPILAEAQDRGISVNQLVHHVLIHEVGHHFGLSDADMHALEDQPD</sequence>
<dbReference type="Pfam" id="PF06262">
    <property type="entry name" value="Zincin_1"/>
    <property type="match status" value="1"/>
</dbReference>
<protein>
    <submittedName>
        <fullName evidence="1">Metallopeptidase family protein</fullName>
    </submittedName>
</protein>
<evidence type="ECO:0000313" key="1">
    <source>
        <dbReference type="EMBL" id="MBC2779112.1"/>
    </source>
</evidence>
<dbReference type="SUPFAM" id="SSF55486">
    <property type="entry name" value="Metalloproteases ('zincins'), catalytic domain"/>
    <property type="match status" value="1"/>
</dbReference>
<dbReference type="AlphaFoldDB" id="A0A842I1I6"/>
<evidence type="ECO:0000313" key="2">
    <source>
        <dbReference type="Proteomes" id="UP000564378"/>
    </source>
</evidence>
<dbReference type="CDD" id="cd12952">
    <property type="entry name" value="MMP_ACEL2062"/>
    <property type="match status" value="1"/>
</dbReference>
<reference evidence="1 2" key="1">
    <citation type="submission" date="2020-08" db="EMBL/GenBank/DDBJ databases">
        <title>Draft genome sequence of Parasphingopyxis sp. GrpM-11.</title>
        <authorList>
            <person name="Oh J."/>
            <person name="Roh D.-H."/>
        </authorList>
    </citation>
    <scope>NUCLEOTIDE SEQUENCE [LARGE SCALE GENOMIC DNA]</scope>
    <source>
        <strain evidence="1 2">GrpM-11</strain>
    </source>
</reference>
<dbReference type="Gene3D" id="3.30.2010.20">
    <property type="match status" value="1"/>
</dbReference>
<comment type="caution">
    <text evidence="1">The sequence shown here is derived from an EMBL/GenBank/DDBJ whole genome shotgun (WGS) entry which is preliminary data.</text>
</comment>
<dbReference type="Proteomes" id="UP000564378">
    <property type="component" value="Unassembled WGS sequence"/>
</dbReference>
<accession>A0A842I1I6</accession>
<dbReference type="InterPro" id="IPR010428">
    <property type="entry name" value="Zincin_1"/>
</dbReference>
<keyword evidence="2" id="KW-1185">Reference proteome</keyword>
<organism evidence="1 2">
    <name type="scientific">Parasphingopyxis marina</name>
    <dbReference type="NCBI Taxonomy" id="2761622"/>
    <lineage>
        <taxon>Bacteria</taxon>
        <taxon>Pseudomonadati</taxon>
        <taxon>Pseudomonadota</taxon>
        <taxon>Alphaproteobacteria</taxon>
        <taxon>Sphingomonadales</taxon>
        <taxon>Sphingomonadaceae</taxon>
        <taxon>Parasphingopyxis</taxon>
    </lineage>
</organism>
<gene>
    <name evidence="1" type="ORF">H6P80_15915</name>
</gene>